<evidence type="ECO:0000313" key="2">
    <source>
        <dbReference type="EMBL" id="WNY27729.1"/>
    </source>
</evidence>
<evidence type="ECO:0000313" key="3">
    <source>
        <dbReference type="Proteomes" id="UP001304970"/>
    </source>
</evidence>
<keyword evidence="3" id="KW-1185">Reference proteome</keyword>
<dbReference type="Gene3D" id="3.20.20.150">
    <property type="entry name" value="Divalent-metal-dependent TIM barrel enzymes"/>
    <property type="match status" value="1"/>
</dbReference>
<dbReference type="EC" id="3.1.21.2" evidence="2"/>
<keyword evidence="2" id="KW-0255">Endonuclease</keyword>
<feature type="domain" description="Xylose isomerase-like TIM barrel" evidence="1">
    <location>
        <begin position="20"/>
        <end position="255"/>
    </location>
</feature>
<sequence>MKFGASTFAGSLSDLNVLVDSIELYIPKMNLYSGRVLQKDRLNLFLDEFFSYDLLCTAHAPYFPDFSGEYPPDLSVDMSDLNGADLRLLTEAIDITALAGGDVLVLHPGRITDAPKKSFWRMVHNLRLLAKYAEDAGVLLGLENKEKTDPLNLCCDAEELMSAVKAVDSEYLGAVLDIGHANLTCGGDQKKLAEFVKTVSPDVVHVHVHDNHGRNTGQYNGDEHLCPGQGIIDYSVLKNLGRFDGIFNFELFSTDEIPLGKEYVSKAFI</sequence>
<dbReference type="GeneID" id="89228957"/>
<name>A0AA96V6U2_9EURY</name>
<dbReference type="GO" id="GO:0008833">
    <property type="term" value="F:deoxyribonuclease IV (phage-T4-induced) activity"/>
    <property type="evidence" value="ECO:0007669"/>
    <property type="project" value="UniProtKB-EC"/>
</dbReference>
<keyword evidence="2" id="KW-0378">Hydrolase</keyword>
<organism evidence="2 3">
    <name type="scientific">Methanolapillus ohkumae</name>
    <dbReference type="NCBI Taxonomy" id="3028298"/>
    <lineage>
        <taxon>Archaea</taxon>
        <taxon>Methanobacteriati</taxon>
        <taxon>Methanobacteriota</taxon>
        <taxon>Stenosarchaea group</taxon>
        <taxon>Methanomicrobia</taxon>
        <taxon>Methanosarcinales</taxon>
        <taxon>Methanosarcinaceae</taxon>
        <taxon>Methanolapillus</taxon>
    </lineage>
</organism>
<reference evidence="2 3" key="1">
    <citation type="submission" date="2023-07" db="EMBL/GenBank/DDBJ databases">
        <title>Closed genome sequence of Methanosarcinaceae archaeon Am2.</title>
        <authorList>
            <person name="Poehlein A."/>
            <person name="Protasov E."/>
            <person name="Platt K."/>
            <person name="Reeh H."/>
            <person name="Daniel R."/>
            <person name="Brune A."/>
        </authorList>
    </citation>
    <scope>NUCLEOTIDE SEQUENCE [LARGE SCALE GENOMIC DNA]</scope>
    <source>
        <strain evidence="2 3">Am2</strain>
    </source>
</reference>
<dbReference type="EMBL" id="CP131061">
    <property type="protein sequence ID" value="WNY27729.1"/>
    <property type="molecule type" value="Genomic_DNA"/>
</dbReference>
<dbReference type="Pfam" id="PF01261">
    <property type="entry name" value="AP_endonuc_2"/>
    <property type="match status" value="1"/>
</dbReference>
<accession>A0AA96V6U2</accession>
<dbReference type="InterPro" id="IPR036237">
    <property type="entry name" value="Xyl_isomerase-like_sf"/>
</dbReference>
<dbReference type="Proteomes" id="UP001304970">
    <property type="component" value="Chromosome"/>
</dbReference>
<gene>
    <name evidence="2" type="primary">nfo_3</name>
    <name evidence="2" type="ORF">MsAm2_15350</name>
</gene>
<proteinExistence type="predicted"/>
<dbReference type="AlphaFoldDB" id="A0AA96V6U2"/>
<dbReference type="PANTHER" id="PTHR12110">
    <property type="entry name" value="HYDROXYPYRUVATE ISOMERASE"/>
    <property type="match status" value="1"/>
</dbReference>
<protein>
    <submittedName>
        <fullName evidence="2">Endonuclease 4</fullName>
        <ecNumber evidence="2">3.1.21.2</ecNumber>
    </submittedName>
</protein>
<dbReference type="InterPro" id="IPR050312">
    <property type="entry name" value="IolE/XylAMocC-like"/>
</dbReference>
<keyword evidence="2" id="KW-0540">Nuclease</keyword>
<dbReference type="InterPro" id="IPR013022">
    <property type="entry name" value="Xyl_isomerase-like_TIM-brl"/>
</dbReference>
<dbReference type="PANTHER" id="PTHR12110:SF21">
    <property type="entry name" value="XYLOSE ISOMERASE-LIKE TIM BARREL DOMAIN-CONTAINING PROTEIN"/>
    <property type="match status" value="1"/>
</dbReference>
<dbReference type="RefSeq" id="WP_338097687.1">
    <property type="nucleotide sequence ID" value="NZ_CP131061.1"/>
</dbReference>
<dbReference type="SUPFAM" id="SSF51658">
    <property type="entry name" value="Xylose isomerase-like"/>
    <property type="match status" value="1"/>
</dbReference>
<evidence type="ECO:0000259" key="1">
    <source>
        <dbReference type="Pfam" id="PF01261"/>
    </source>
</evidence>